<dbReference type="InterPro" id="IPR036257">
    <property type="entry name" value="Cyt_c_oxidase_su2_TM_sf"/>
</dbReference>
<dbReference type="PROSITE" id="PS00078">
    <property type="entry name" value="COX2"/>
    <property type="match status" value="1"/>
</dbReference>
<evidence type="ECO:0000256" key="17">
    <source>
        <dbReference type="RuleBase" id="RU004024"/>
    </source>
</evidence>
<evidence type="ECO:0000256" key="18">
    <source>
        <dbReference type="SAM" id="Phobius"/>
    </source>
</evidence>
<feature type="domain" description="Cytochrome c" evidence="21">
    <location>
        <begin position="218"/>
        <end position="313"/>
    </location>
</feature>
<dbReference type="Pfam" id="PF00034">
    <property type="entry name" value="Cytochrom_C"/>
    <property type="match status" value="1"/>
</dbReference>
<dbReference type="CDD" id="cd13915">
    <property type="entry name" value="CuRO_HCO_II_like_2"/>
    <property type="match status" value="1"/>
</dbReference>
<dbReference type="GO" id="GO:0005506">
    <property type="term" value="F:iron ion binding"/>
    <property type="evidence" value="ECO:0007669"/>
    <property type="project" value="InterPro"/>
</dbReference>
<dbReference type="InterPro" id="IPR036909">
    <property type="entry name" value="Cyt_c-like_dom_sf"/>
</dbReference>
<dbReference type="InterPro" id="IPR001505">
    <property type="entry name" value="Copper_CuA"/>
</dbReference>
<comment type="similarity">
    <text evidence="2 16">Belongs to the cytochrome c oxidase subunit 2 family.</text>
</comment>
<keyword evidence="5 16" id="KW-0679">Respiratory chain</keyword>
<sequence length="314" mass="35241">MGSLFDFMLPELKSPMTGATTDALMGFIHIVSFIILAGVTVAMIYFAIKYRRRSDDDKTPLITHNNKLEITWSVIPLLLVFIVFGWGYKGWLNLKSVPDNAYEIQVSAYKWGWTFSYENGAQVGNEVHVPAGQPVKLVMRSEDVIHSFFVPDYRIKQDVLPNRYTYVWFQAEEAGESQVFCTEYCGTSHSDMLAKVIVHTPEDFENWLSEQSSGGGGTPAERGENLITLQGCVTCHSVDGSQKIGPSFQGLYGREETMSDGSTITADENYIRESILDPGAKIVEGYQNQMVSYEGRLSDDDISDIIEYIKTLEE</sequence>
<feature type="domain" description="Cytochrome oxidase subunit II copper A binding" evidence="19">
    <location>
        <begin position="99"/>
        <end position="210"/>
    </location>
</feature>
<dbReference type="GO" id="GO:0005507">
    <property type="term" value="F:copper ion binding"/>
    <property type="evidence" value="ECO:0007669"/>
    <property type="project" value="InterPro"/>
</dbReference>
<comment type="subcellular location">
    <subcellularLocation>
        <location evidence="16">Cell membrane</location>
        <topology evidence="16">Multi-pass membrane protein</topology>
    </subcellularLocation>
    <subcellularLocation>
        <location evidence="1">Membrane</location>
        <topology evidence="1">Multi-pass membrane protein</topology>
    </subcellularLocation>
</comment>
<dbReference type="InterPro" id="IPR002429">
    <property type="entry name" value="CcO_II-like_C"/>
</dbReference>
<evidence type="ECO:0000256" key="3">
    <source>
        <dbReference type="ARBA" id="ARBA00022448"/>
    </source>
</evidence>
<dbReference type="GO" id="GO:0016491">
    <property type="term" value="F:oxidoreductase activity"/>
    <property type="evidence" value="ECO:0007669"/>
    <property type="project" value="InterPro"/>
</dbReference>
<keyword evidence="11 15" id="KW-0408">Iron</keyword>
<evidence type="ECO:0000256" key="14">
    <source>
        <dbReference type="ARBA" id="ARBA00024688"/>
    </source>
</evidence>
<evidence type="ECO:0000256" key="9">
    <source>
        <dbReference type="ARBA" id="ARBA00022982"/>
    </source>
</evidence>
<keyword evidence="23" id="KW-1185">Reference proteome</keyword>
<keyword evidence="10 18" id="KW-1133">Transmembrane helix</keyword>
<keyword evidence="8" id="KW-1278">Translocase</keyword>
<evidence type="ECO:0000256" key="12">
    <source>
        <dbReference type="ARBA" id="ARBA00023008"/>
    </source>
</evidence>
<dbReference type="Gene3D" id="2.60.40.420">
    <property type="entry name" value="Cupredoxins - blue copper proteins"/>
    <property type="match status" value="1"/>
</dbReference>
<evidence type="ECO:0000256" key="6">
    <source>
        <dbReference type="ARBA" id="ARBA00022692"/>
    </source>
</evidence>
<dbReference type="InterPro" id="IPR011759">
    <property type="entry name" value="Cyt_c_oxidase_su2_TM_dom"/>
</dbReference>
<dbReference type="PROSITE" id="PS50857">
    <property type="entry name" value="COX2_CUA"/>
    <property type="match status" value="1"/>
</dbReference>
<organism evidence="22 23">
    <name type="scientific">Gracilimonas mengyeensis</name>
    <dbReference type="NCBI Taxonomy" id="1302730"/>
    <lineage>
        <taxon>Bacteria</taxon>
        <taxon>Pseudomonadati</taxon>
        <taxon>Balneolota</taxon>
        <taxon>Balneolia</taxon>
        <taxon>Balneolales</taxon>
        <taxon>Balneolaceae</taxon>
        <taxon>Gracilimonas</taxon>
    </lineage>
</organism>
<dbReference type="PANTHER" id="PTHR22888">
    <property type="entry name" value="CYTOCHROME C OXIDASE, SUBUNIT II"/>
    <property type="match status" value="1"/>
</dbReference>
<dbReference type="InterPro" id="IPR045187">
    <property type="entry name" value="CcO_II"/>
</dbReference>
<comment type="cofactor">
    <cofactor evidence="17">
        <name>Cu cation</name>
        <dbReference type="ChEBI" id="CHEBI:23378"/>
    </cofactor>
    <text evidence="17">Binds a copper A center.</text>
</comment>
<evidence type="ECO:0000256" key="7">
    <source>
        <dbReference type="ARBA" id="ARBA00022723"/>
    </source>
</evidence>
<dbReference type="GO" id="GO:0042773">
    <property type="term" value="P:ATP synthesis coupled electron transport"/>
    <property type="evidence" value="ECO:0007669"/>
    <property type="project" value="TreeGrafter"/>
</dbReference>
<dbReference type="GO" id="GO:0020037">
    <property type="term" value="F:heme binding"/>
    <property type="evidence" value="ECO:0007669"/>
    <property type="project" value="InterPro"/>
</dbReference>
<gene>
    <name evidence="22" type="ORF">SAMN06265219_102128</name>
</gene>
<dbReference type="AlphaFoldDB" id="A0A521BAI1"/>
<dbReference type="EMBL" id="FXTP01000002">
    <property type="protein sequence ID" value="SMO44075.1"/>
    <property type="molecule type" value="Genomic_DNA"/>
</dbReference>
<keyword evidence="4 15" id="KW-0349">Heme</keyword>
<dbReference type="NCBIfam" id="TIGR02866">
    <property type="entry name" value="CoxB"/>
    <property type="match status" value="1"/>
</dbReference>
<comment type="catalytic activity">
    <reaction evidence="17">
        <text>4 Fe(II)-[cytochrome c] + O2 + 8 H(+)(in) = 4 Fe(III)-[cytochrome c] + 2 H2O + 4 H(+)(out)</text>
        <dbReference type="Rhea" id="RHEA:11436"/>
        <dbReference type="Rhea" id="RHEA-COMP:10350"/>
        <dbReference type="Rhea" id="RHEA-COMP:14399"/>
        <dbReference type="ChEBI" id="CHEBI:15377"/>
        <dbReference type="ChEBI" id="CHEBI:15378"/>
        <dbReference type="ChEBI" id="CHEBI:15379"/>
        <dbReference type="ChEBI" id="CHEBI:29033"/>
        <dbReference type="ChEBI" id="CHEBI:29034"/>
        <dbReference type="EC" id="7.1.1.9"/>
    </reaction>
</comment>
<proteinExistence type="inferred from homology"/>
<dbReference type="InterPro" id="IPR014222">
    <property type="entry name" value="Cyt_c_oxidase_su2"/>
</dbReference>
<evidence type="ECO:0000256" key="5">
    <source>
        <dbReference type="ARBA" id="ARBA00022660"/>
    </source>
</evidence>
<dbReference type="Pfam" id="PF00116">
    <property type="entry name" value="COX2"/>
    <property type="match status" value="1"/>
</dbReference>
<dbReference type="EC" id="7.1.1.9" evidence="17"/>
<dbReference type="SUPFAM" id="SSF46626">
    <property type="entry name" value="Cytochrome c"/>
    <property type="match status" value="1"/>
</dbReference>
<dbReference type="Pfam" id="PF02790">
    <property type="entry name" value="COX2_TM"/>
    <property type="match status" value="1"/>
</dbReference>
<evidence type="ECO:0000256" key="15">
    <source>
        <dbReference type="PROSITE-ProRule" id="PRU00433"/>
    </source>
</evidence>
<feature type="transmembrane region" description="Helical" evidence="18">
    <location>
        <begin position="69"/>
        <end position="88"/>
    </location>
</feature>
<evidence type="ECO:0000256" key="4">
    <source>
        <dbReference type="ARBA" id="ARBA00022617"/>
    </source>
</evidence>
<reference evidence="22 23" key="1">
    <citation type="submission" date="2017-05" db="EMBL/GenBank/DDBJ databases">
        <authorList>
            <person name="Varghese N."/>
            <person name="Submissions S."/>
        </authorList>
    </citation>
    <scope>NUCLEOTIDE SEQUENCE [LARGE SCALE GENOMIC DNA]</scope>
    <source>
        <strain evidence="22 23">DSM 21985</strain>
    </source>
</reference>
<dbReference type="InterPro" id="IPR008972">
    <property type="entry name" value="Cupredoxin"/>
</dbReference>
<evidence type="ECO:0000256" key="11">
    <source>
        <dbReference type="ARBA" id="ARBA00023004"/>
    </source>
</evidence>
<evidence type="ECO:0000256" key="10">
    <source>
        <dbReference type="ARBA" id="ARBA00022989"/>
    </source>
</evidence>
<dbReference type="Proteomes" id="UP000317557">
    <property type="component" value="Unassembled WGS sequence"/>
</dbReference>
<evidence type="ECO:0000259" key="21">
    <source>
        <dbReference type="PROSITE" id="PS51007"/>
    </source>
</evidence>
<evidence type="ECO:0000256" key="13">
    <source>
        <dbReference type="ARBA" id="ARBA00023136"/>
    </source>
</evidence>
<feature type="transmembrane region" description="Helical" evidence="18">
    <location>
        <begin position="23"/>
        <end position="48"/>
    </location>
</feature>
<dbReference type="Gene3D" id="1.10.760.10">
    <property type="entry name" value="Cytochrome c-like domain"/>
    <property type="match status" value="1"/>
</dbReference>
<dbReference type="OrthoDB" id="9781261at2"/>
<keyword evidence="12 17" id="KW-0186">Copper</keyword>
<dbReference type="SUPFAM" id="SSF81464">
    <property type="entry name" value="Cytochrome c oxidase subunit II-like, transmembrane region"/>
    <property type="match status" value="1"/>
</dbReference>
<keyword evidence="6 16" id="KW-0812">Transmembrane</keyword>
<dbReference type="PROSITE" id="PS51007">
    <property type="entry name" value="CYTC"/>
    <property type="match status" value="1"/>
</dbReference>
<dbReference type="GO" id="GO:0004129">
    <property type="term" value="F:cytochrome-c oxidase activity"/>
    <property type="evidence" value="ECO:0007669"/>
    <property type="project" value="UniProtKB-EC"/>
</dbReference>
<protein>
    <recommendedName>
        <fullName evidence="17">Cytochrome c oxidase subunit 2</fullName>
        <ecNumber evidence="17">7.1.1.9</ecNumber>
    </recommendedName>
</protein>
<evidence type="ECO:0000256" key="16">
    <source>
        <dbReference type="RuleBase" id="RU000456"/>
    </source>
</evidence>
<dbReference type="RefSeq" id="WP_142453143.1">
    <property type="nucleotide sequence ID" value="NZ_FXTP01000002.1"/>
</dbReference>
<evidence type="ECO:0000259" key="19">
    <source>
        <dbReference type="PROSITE" id="PS50857"/>
    </source>
</evidence>
<evidence type="ECO:0000313" key="22">
    <source>
        <dbReference type="EMBL" id="SMO44075.1"/>
    </source>
</evidence>
<evidence type="ECO:0000256" key="8">
    <source>
        <dbReference type="ARBA" id="ARBA00022967"/>
    </source>
</evidence>
<evidence type="ECO:0000256" key="1">
    <source>
        <dbReference type="ARBA" id="ARBA00004141"/>
    </source>
</evidence>
<dbReference type="PRINTS" id="PR00605">
    <property type="entry name" value="CYTCHROMECIC"/>
</dbReference>
<dbReference type="InterPro" id="IPR008168">
    <property type="entry name" value="Cyt_C_IC"/>
</dbReference>
<dbReference type="InterPro" id="IPR009056">
    <property type="entry name" value="Cyt_c-like_dom"/>
</dbReference>
<keyword evidence="3 16" id="KW-0813">Transport</keyword>
<keyword evidence="7 15" id="KW-0479">Metal-binding</keyword>
<evidence type="ECO:0000259" key="20">
    <source>
        <dbReference type="PROSITE" id="PS50999"/>
    </source>
</evidence>
<evidence type="ECO:0000256" key="2">
    <source>
        <dbReference type="ARBA" id="ARBA00007866"/>
    </source>
</evidence>
<dbReference type="PANTHER" id="PTHR22888:SF9">
    <property type="entry name" value="CYTOCHROME C OXIDASE SUBUNIT 2"/>
    <property type="match status" value="1"/>
</dbReference>
<comment type="function">
    <text evidence="14 17">Subunits I and II form the functional core of the enzyme complex. Electrons originating in cytochrome c are transferred via heme a and Cu(A) to the binuclear center formed by heme a3 and Cu(B).</text>
</comment>
<accession>A0A521BAI1</accession>
<dbReference type="GO" id="GO:0005886">
    <property type="term" value="C:plasma membrane"/>
    <property type="evidence" value="ECO:0007669"/>
    <property type="project" value="UniProtKB-SubCell"/>
</dbReference>
<dbReference type="SUPFAM" id="SSF49503">
    <property type="entry name" value="Cupredoxins"/>
    <property type="match status" value="1"/>
</dbReference>
<keyword evidence="9 16" id="KW-0249">Electron transport</keyword>
<name>A0A521BAI1_9BACT</name>
<evidence type="ECO:0000313" key="23">
    <source>
        <dbReference type="Proteomes" id="UP000317557"/>
    </source>
</evidence>
<feature type="domain" description="Cytochrome oxidase subunit II transmembrane region profile" evidence="20">
    <location>
        <begin position="1"/>
        <end position="98"/>
    </location>
</feature>
<dbReference type="Gene3D" id="1.10.287.90">
    <property type="match status" value="1"/>
</dbReference>
<keyword evidence="13 18" id="KW-0472">Membrane</keyword>
<dbReference type="PROSITE" id="PS50999">
    <property type="entry name" value="COX2_TM"/>
    <property type="match status" value="1"/>
</dbReference>